<evidence type="ECO:0000313" key="2">
    <source>
        <dbReference type="EMBL" id="KAK4490823.1"/>
    </source>
</evidence>
<organism evidence="2 3">
    <name type="scientific">Penstemon davidsonii</name>
    <dbReference type="NCBI Taxonomy" id="160366"/>
    <lineage>
        <taxon>Eukaryota</taxon>
        <taxon>Viridiplantae</taxon>
        <taxon>Streptophyta</taxon>
        <taxon>Embryophyta</taxon>
        <taxon>Tracheophyta</taxon>
        <taxon>Spermatophyta</taxon>
        <taxon>Magnoliopsida</taxon>
        <taxon>eudicotyledons</taxon>
        <taxon>Gunneridae</taxon>
        <taxon>Pentapetalae</taxon>
        <taxon>asterids</taxon>
        <taxon>lamiids</taxon>
        <taxon>Lamiales</taxon>
        <taxon>Plantaginaceae</taxon>
        <taxon>Cheloneae</taxon>
        <taxon>Penstemon</taxon>
    </lineage>
</organism>
<dbReference type="Gene3D" id="1.20.930.10">
    <property type="entry name" value="Conserved domain common to transcription factors TFIIS, elongin A, CRSP70"/>
    <property type="match status" value="1"/>
</dbReference>
<name>A0ABR0DPW7_9LAMI</name>
<proteinExistence type="predicted"/>
<evidence type="ECO:0000313" key="3">
    <source>
        <dbReference type="Proteomes" id="UP001291926"/>
    </source>
</evidence>
<keyword evidence="3" id="KW-1185">Reference proteome</keyword>
<dbReference type="Proteomes" id="UP001291926">
    <property type="component" value="Unassembled WGS sequence"/>
</dbReference>
<evidence type="ECO:0000259" key="1">
    <source>
        <dbReference type="Pfam" id="PF08711"/>
    </source>
</evidence>
<dbReference type="PANTHER" id="PTHR47350:SF4">
    <property type="entry name" value="PROTEIN IWS1 HOMOLOG 1"/>
    <property type="match status" value="1"/>
</dbReference>
<dbReference type="InterPro" id="IPR044204">
    <property type="entry name" value="IWS1/2"/>
</dbReference>
<dbReference type="InterPro" id="IPR017923">
    <property type="entry name" value="TFIIS_N"/>
</dbReference>
<reference evidence="2 3" key="1">
    <citation type="journal article" date="2023" name="bioRxiv">
        <title>Genome report: Whole genome sequence and annotation of Penstemon davidsonii.</title>
        <authorList>
            <person name="Ostevik K.L."/>
            <person name="Alabady M."/>
            <person name="Zhang M."/>
            <person name="Rausher M.D."/>
        </authorList>
    </citation>
    <scope>NUCLEOTIDE SEQUENCE [LARGE SCALE GENOMIC DNA]</scope>
    <source>
        <strain evidence="2">DNT005</strain>
        <tissue evidence="2">Whole leaf</tissue>
    </source>
</reference>
<dbReference type="InterPro" id="IPR035441">
    <property type="entry name" value="TFIIS/LEDGF_dom_sf"/>
</dbReference>
<accession>A0ABR0DPW7</accession>
<protein>
    <recommendedName>
        <fullName evidence="1">TFIIS N-terminal domain-containing protein</fullName>
    </recommendedName>
</protein>
<comment type="caution">
    <text evidence="2">The sequence shown here is derived from an EMBL/GenBank/DDBJ whole genome shotgun (WGS) entry which is preliminary data.</text>
</comment>
<dbReference type="PANTHER" id="PTHR47350">
    <property type="entry name" value="PROTEIN IWS1 HOMOLOG 1"/>
    <property type="match status" value="1"/>
</dbReference>
<sequence length="160" mass="18160">MSLFMADQGEVKAEIKDIFKIGKKMKKTEKTSTKIALLVERFSIDLEQQCRKEQLKNSGLGKVIMFFSKFDEETAANRKLAKEGTSKGAGMSSQDPNFDLAEFSRQHASRPEAMSMDFVVRPQSKVEPDEVRARAKRVVQDQRHAKVGRKFQIKLSCTTI</sequence>
<dbReference type="Pfam" id="PF08711">
    <property type="entry name" value="Med26"/>
    <property type="match status" value="1"/>
</dbReference>
<feature type="domain" description="TFIIS N-terminal" evidence="1">
    <location>
        <begin position="52"/>
        <end position="83"/>
    </location>
</feature>
<dbReference type="EMBL" id="JAYDYQ010001087">
    <property type="protein sequence ID" value="KAK4490823.1"/>
    <property type="molecule type" value="Genomic_DNA"/>
</dbReference>
<gene>
    <name evidence="2" type="ORF">RD792_001538</name>
</gene>